<evidence type="ECO:0000256" key="2">
    <source>
        <dbReference type="ARBA" id="ARBA00023125"/>
    </source>
</evidence>
<dbReference type="PANTHER" id="PTHR43214">
    <property type="entry name" value="TWO-COMPONENT RESPONSE REGULATOR"/>
    <property type="match status" value="1"/>
</dbReference>
<dbReference type="PANTHER" id="PTHR43214:SF37">
    <property type="entry name" value="TRANSCRIPTIONAL REGULATORY PROTEIN YDFI"/>
    <property type="match status" value="1"/>
</dbReference>
<evidence type="ECO:0000313" key="6">
    <source>
        <dbReference type="EMBL" id="KPL72901.1"/>
    </source>
</evidence>
<sequence>MAQDKSIKIMIVDDHAMVRSGLRMFLMAFDDLELAGEAPNGNEAVKLAEKIRPDVILMDLIMPGMDGLHAAYELHQKHPEIKVIALTSFSDPQLIHDAIEAGVSGYLFKNTSANELANAIRAVHAGNTIFSPDVTQLLMNAGDRKNQIDFDLTSREMDVLRLMVNGKNNQDISDILTLSLSTTKFHVSNILSKMNAHNRSEAISLAIKHRLVDISE</sequence>
<protein>
    <submittedName>
        <fullName evidence="6">LuxR family transcriptional regulator</fullName>
    </submittedName>
</protein>
<dbReference type="SUPFAM" id="SSF52172">
    <property type="entry name" value="CheY-like"/>
    <property type="match status" value="1"/>
</dbReference>
<feature type="domain" description="Response regulatory" evidence="5">
    <location>
        <begin position="8"/>
        <end position="124"/>
    </location>
</feature>
<evidence type="ECO:0000313" key="7">
    <source>
        <dbReference type="Proteomes" id="UP000050430"/>
    </source>
</evidence>
<dbReference type="InterPro" id="IPR011006">
    <property type="entry name" value="CheY-like_superfamily"/>
</dbReference>
<dbReference type="InterPro" id="IPR039420">
    <property type="entry name" value="WalR-like"/>
</dbReference>
<dbReference type="SMART" id="SM00421">
    <property type="entry name" value="HTH_LUXR"/>
    <property type="match status" value="1"/>
</dbReference>
<dbReference type="InterPro" id="IPR001789">
    <property type="entry name" value="Sig_transdc_resp-reg_receiver"/>
</dbReference>
<keyword evidence="1 3" id="KW-0597">Phosphoprotein</keyword>
<dbReference type="PROSITE" id="PS50110">
    <property type="entry name" value="RESPONSE_REGULATORY"/>
    <property type="match status" value="1"/>
</dbReference>
<dbReference type="Pfam" id="PF00072">
    <property type="entry name" value="Response_reg"/>
    <property type="match status" value="1"/>
</dbReference>
<dbReference type="GO" id="GO:0003677">
    <property type="term" value="F:DNA binding"/>
    <property type="evidence" value="ECO:0007669"/>
    <property type="project" value="UniProtKB-KW"/>
</dbReference>
<dbReference type="GO" id="GO:0006355">
    <property type="term" value="P:regulation of DNA-templated transcription"/>
    <property type="evidence" value="ECO:0007669"/>
    <property type="project" value="InterPro"/>
</dbReference>
<dbReference type="PROSITE" id="PS50043">
    <property type="entry name" value="HTH_LUXR_2"/>
    <property type="match status" value="1"/>
</dbReference>
<dbReference type="CDD" id="cd17535">
    <property type="entry name" value="REC_NarL-like"/>
    <property type="match status" value="1"/>
</dbReference>
<dbReference type="InterPro" id="IPR058245">
    <property type="entry name" value="NreC/VraR/RcsB-like_REC"/>
</dbReference>
<evidence type="ECO:0000256" key="3">
    <source>
        <dbReference type="PROSITE-ProRule" id="PRU00169"/>
    </source>
</evidence>
<dbReference type="PRINTS" id="PR00038">
    <property type="entry name" value="HTHLUXR"/>
</dbReference>
<dbReference type="STRING" id="229920.ADM99_07600"/>
<evidence type="ECO:0000259" key="5">
    <source>
        <dbReference type="PROSITE" id="PS50110"/>
    </source>
</evidence>
<dbReference type="InterPro" id="IPR016032">
    <property type="entry name" value="Sig_transdc_resp-reg_C-effctor"/>
</dbReference>
<comment type="caution">
    <text evidence="6">The sequence shown here is derived from an EMBL/GenBank/DDBJ whole genome shotgun (WGS) entry which is preliminary data.</text>
</comment>
<dbReference type="RefSeq" id="WP_201775938.1">
    <property type="nucleotide sequence ID" value="NZ_BBYA01000008.1"/>
</dbReference>
<name>A0A0P6WUY5_9CHLR</name>
<dbReference type="AlphaFoldDB" id="A0A0P6WUY5"/>
<dbReference type="CDD" id="cd06170">
    <property type="entry name" value="LuxR_C_like"/>
    <property type="match status" value="1"/>
</dbReference>
<dbReference type="Proteomes" id="UP000050430">
    <property type="component" value="Unassembled WGS sequence"/>
</dbReference>
<feature type="modified residue" description="4-aspartylphosphate" evidence="3">
    <location>
        <position position="59"/>
    </location>
</feature>
<dbReference type="SUPFAM" id="SSF46894">
    <property type="entry name" value="C-terminal effector domain of the bipartite response regulators"/>
    <property type="match status" value="1"/>
</dbReference>
<reference evidence="6 7" key="1">
    <citation type="submission" date="2015-07" db="EMBL/GenBank/DDBJ databases">
        <title>Genome sequence of Leptolinea tardivitalis DSM 16556.</title>
        <authorList>
            <person name="Hemp J."/>
            <person name="Ward L.M."/>
            <person name="Pace L.A."/>
            <person name="Fischer W.W."/>
        </authorList>
    </citation>
    <scope>NUCLEOTIDE SEQUENCE [LARGE SCALE GENOMIC DNA]</scope>
    <source>
        <strain evidence="6 7">YMTK-2</strain>
    </source>
</reference>
<evidence type="ECO:0000256" key="1">
    <source>
        <dbReference type="ARBA" id="ARBA00022553"/>
    </source>
</evidence>
<dbReference type="Gene3D" id="3.40.50.2300">
    <property type="match status" value="1"/>
</dbReference>
<keyword evidence="2" id="KW-0238">DNA-binding</keyword>
<dbReference type="GO" id="GO:0000160">
    <property type="term" value="P:phosphorelay signal transduction system"/>
    <property type="evidence" value="ECO:0007669"/>
    <property type="project" value="InterPro"/>
</dbReference>
<feature type="domain" description="HTH luxR-type" evidence="4">
    <location>
        <begin position="145"/>
        <end position="210"/>
    </location>
</feature>
<accession>A0A0P6WUY5</accession>
<evidence type="ECO:0000259" key="4">
    <source>
        <dbReference type="PROSITE" id="PS50043"/>
    </source>
</evidence>
<dbReference type="InterPro" id="IPR000792">
    <property type="entry name" value="Tscrpt_reg_LuxR_C"/>
</dbReference>
<keyword evidence="7" id="KW-1185">Reference proteome</keyword>
<proteinExistence type="predicted"/>
<dbReference type="SMART" id="SM00448">
    <property type="entry name" value="REC"/>
    <property type="match status" value="1"/>
</dbReference>
<dbReference type="Pfam" id="PF00196">
    <property type="entry name" value="GerE"/>
    <property type="match status" value="1"/>
</dbReference>
<dbReference type="EMBL" id="LGCK01000007">
    <property type="protein sequence ID" value="KPL72901.1"/>
    <property type="molecule type" value="Genomic_DNA"/>
</dbReference>
<organism evidence="6 7">
    <name type="scientific">Leptolinea tardivitalis</name>
    <dbReference type="NCBI Taxonomy" id="229920"/>
    <lineage>
        <taxon>Bacteria</taxon>
        <taxon>Bacillati</taxon>
        <taxon>Chloroflexota</taxon>
        <taxon>Anaerolineae</taxon>
        <taxon>Anaerolineales</taxon>
        <taxon>Anaerolineaceae</taxon>
        <taxon>Leptolinea</taxon>
    </lineage>
</organism>
<gene>
    <name evidence="6" type="ORF">ADM99_07600</name>
</gene>